<comment type="caution">
    <text evidence="1">The sequence shown here is derived from an EMBL/GenBank/DDBJ whole genome shotgun (WGS) entry which is preliminary data.</text>
</comment>
<dbReference type="Proteomes" id="UP001066276">
    <property type="component" value="Chromosome 5"/>
</dbReference>
<accession>A0AAV7S436</accession>
<evidence type="ECO:0000313" key="1">
    <source>
        <dbReference type="EMBL" id="KAJ1158299.1"/>
    </source>
</evidence>
<sequence>METRSLSSVFNVDDYALLGLIIAKRSIAIHWLSPRAPTGKAWGGDTAEWAGAEEEHLRRTRNDAKAQDVLRAWAEMTRTLLENGGSWEEGTPSQQATGD</sequence>
<name>A0AAV7S436_PLEWA</name>
<reference evidence="1" key="1">
    <citation type="journal article" date="2022" name="bioRxiv">
        <title>Sequencing and chromosome-scale assembly of the giantPleurodeles waltlgenome.</title>
        <authorList>
            <person name="Brown T."/>
            <person name="Elewa A."/>
            <person name="Iarovenko S."/>
            <person name="Subramanian E."/>
            <person name="Araus A.J."/>
            <person name="Petzold A."/>
            <person name="Susuki M."/>
            <person name="Suzuki K.-i.T."/>
            <person name="Hayashi T."/>
            <person name="Toyoda A."/>
            <person name="Oliveira C."/>
            <person name="Osipova E."/>
            <person name="Leigh N.D."/>
            <person name="Simon A."/>
            <person name="Yun M.H."/>
        </authorList>
    </citation>
    <scope>NUCLEOTIDE SEQUENCE</scope>
    <source>
        <strain evidence="1">20211129_DDA</strain>
        <tissue evidence="1">Liver</tissue>
    </source>
</reference>
<dbReference type="AlphaFoldDB" id="A0AAV7S436"/>
<protein>
    <submittedName>
        <fullName evidence="1">Uncharacterized protein</fullName>
    </submittedName>
</protein>
<keyword evidence="2" id="KW-1185">Reference proteome</keyword>
<evidence type="ECO:0000313" key="2">
    <source>
        <dbReference type="Proteomes" id="UP001066276"/>
    </source>
</evidence>
<dbReference type="EMBL" id="JANPWB010000009">
    <property type="protein sequence ID" value="KAJ1158299.1"/>
    <property type="molecule type" value="Genomic_DNA"/>
</dbReference>
<proteinExistence type="predicted"/>
<gene>
    <name evidence="1" type="ORF">NDU88_010991</name>
</gene>
<organism evidence="1 2">
    <name type="scientific">Pleurodeles waltl</name>
    <name type="common">Iberian ribbed newt</name>
    <dbReference type="NCBI Taxonomy" id="8319"/>
    <lineage>
        <taxon>Eukaryota</taxon>
        <taxon>Metazoa</taxon>
        <taxon>Chordata</taxon>
        <taxon>Craniata</taxon>
        <taxon>Vertebrata</taxon>
        <taxon>Euteleostomi</taxon>
        <taxon>Amphibia</taxon>
        <taxon>Batrachia</taxon>
        <taxon>Caudata</taxon>
        <taxon>Salamandroidea</taxon>
        <taxon>Salamandridae</taxon>
        <taxon>Pleurodelinae</taxon>
        <taxon>Pleurodeles</taxon>
    </lineage>
</organism>